<feature type="region of interest" description="Disordered" evidence="1">
    <location>
        <begin position="18"/>
        <end position="40"/>
    </location>
</feature>
<sequence>MDTVPYSETTSLRCRRCLARPRGPREGQGAQPMAQQHLPHHLSVLPLPSLPSLQQEASNPIPIQQVRSSPRLVGPPGPPERTGQAVPHSVAFHRLTNPVWATTTPGSRSTAPAVIQLLSTKWH</sequence>
<dbReference type="Proteomes" id="UP001152888">
    <property type="component" value="Unassembled WGS sequence"/>
</dbReference>
<evidence type="ECO:0000313" key="3">
    <source>
        <dbReference type="Proteomes" id="UP001152888"/>
    </source>
</evidence>
<gene>
    <name evidence="2" type="ORF">ACAOBT_LOCUS6373</name>
</gene>
<feature type="compositionally biased region" description="Polar residues" evidence="1">
    <location>
        <begin position="56"/>
        <end position="68"/>
    </location>
</feature>
<keyword evidence="3" id="KW-1185">Reference proteome</keyword>
<dbReference type="OrthoDB" id="6328862at2759"/>
<protein>
    <submittedName>
        <fullName evidence="2">Uncharacterized protein</fullName>
    </submittedName>
</protein>
<accession>A0A9P0K1P3</accession>
<comment type="caution">
    <text evidence="2">The sequence shown here is derived from an EMBL/GenBank/DDBJ whole genome shotgun (WGS) entry which is preliminary data.</text>
</comment>
<evidence type="ECO:0000256" key="1">
    <source>
        <dbReference type="SAM" id="MobiDB-lite"/>
    </source>
</evidence>
<evidence type="ECO:0000313" key="2">
    <source>
        <dbReference type="EMBL" id="CAH1965504.1"/>
    </source>
</evidence>
<organism evidence="2 3">
    <name type="scientific">Acanthoscelides obtectus</name>
    <name type="common">Bean weevil</name>
    <name type="synonym">Bruchus obtectus</name>
    <dbReference type="NCBI Taxonomy" id="200917"/>
    <lineage>
        <taxon>Eukaryota</taxon>
        <taxon>Metazoa</taxon>
        <taxon>Ecdysozoa</taxon>
        <taxon>Arthropoda</taxon>
        <taxon>Hexapoda</taxon>
        <taxon>Insecta</taxon>
        <taxon>Pterygota</taxon>
        <taxon>Neoptera</taxon>
        <taxon>Endopterygota</taxon>
        <taxon>Coleoptera</taxon>
        <taxon>Polyphaga</taxon>
        <taxon>Cucujiformia</taxon>
        <taxon>Chrysomeloidea</taxon>
        <taxon>Chrysomelidae</taxon>
        <taxon>Bruchinae</taxon>
        <taxon>Bruchini</taxon>
        <taxon>Acanthoscelides</taxon>
    </lineage>
</organism>
<feature type="region of interest" description="Disordered" evidence="1">
    <location>
        <begin position="52"/>
        <end position="85"/>
    </location>
</feature>
<dbReference type="AlphaFoldDB" id="A0A9P0K1P3"/>
<reference evidence="2" key="1">
    <citation type="submission" date="2022-03" db="EMBL/GenBank/DDBJ databases">
        <authorList>
            <person name="Sayadi A."/>
        </authorList>
    </citation>
    <scope>NUCLEOTIDE SEQUENCE</scope>
</reference>
<dbReference type="EMBL" id="CAKOFQ010006726">
    <property type="protein sequence ID" value="CAH1965504.1"/>
    <property type="molecule type" value="Genomic_DNA"/>
</dbReference>
<proteinExistence type="predicted"/>
<name>A0A9P0K1P3_ACAOB</name>